<dbReference type="OrthoDB" id="289038at2759"/>
<dbReference type="InterPro" id="IPR050164">
    <property type="entry name" value="Peptidase_C19"/>
</dbReference>
<dbReference type="GO" id="GO:0016579">
    <property type="term" value="P:protein deubiquitination"/>
    <property type="evidence" value="ECO:0007669"/>
    <property type="project" value="InterPro"/>
</dbReference>
<reference evidence="3 4" key="1">
    <citation type="submission" date="2017-04" db="EMBL/GenBank/DDBJ databases">
        <title>Draft genome sequence of Marssonina coronaria NL1: causal agent of apple blotch.</title>
        <authorList>
            <person name="Cheng Q."/>
        </authorList>
    </citation>
    <scope>NUCLEOTIDE SEQUENCE [LARGE SCALE GENOMIC DNA]</scope>
    <source>
        <strain evidence="3 4">NL1</strain>
    </source>
</reference>
<accession>A0A218Z0U7</accession>
<dbReference type="InterPro" id="IPR038765">
    <property type="entry name" value="Papain-like_cys_pep_sf"/>
</dbReference>
<dbReference type="AlphaFoldDB" id="A0A218Z0U7"/>
<evidence type="ECO:0000313" key="4">
    <source>
        <dbReference type="Proteomes" id="UP000242519"/>
    </source>
</evidence>
<dbReference type="InParanoid" id="A0A218Z0U7"/>
<dbReference type="InterPro" id="IPR028889">
    <property type="entry name" value="USP"/>
</dbReference>
<feature type="compositionally biased region" description="Basic and acidic residues" evidence="1">
    <location>
        <begin position="7"/>
        <end position="21"/>
    </location>
</feature>
<feature type="region of interest" description="Disordered" evidence="1">
    <location>
        <begin position="1"/>
        <end position="33"/>
    </location>
</feature>
<dbReference type="SUPFAM" id="SSF54001">
    <property type="entry name" value="Cysteine proteinases"/>
    <property type="match status" value="1"/>
</dbReference>
<dbReference type="Gene3D" id="3.90.70.10">
    <property type="entry name" value="Cysteine proteinases"/>
    <property type="match status" value="1"/>
</dbReference>
<dbReference type="PANTHER" id="PTHR24006">
    <property type="entry name" value="UBIQUITIN CARBOXYL-TERMINAL HYDROLASE"/>
    <property type="match status" value="1"/>
</dbReference>
<gene>
    <name evidence="3" type="ORF">B2J93_2578</name>
</gene>
<protein>
    <recommendedName>
        <fullName evidence="2">USP domain-containing protein</fullName>
    </recommendedName>
</protein>
<dbReference type="CDD" id="cd02257">
    <property type="entry name" value="Peptidase_C19"/>
    <property type="match status" value="1"/>
</dbReference>
<dbReference type="PANTHER" id="PTHR24006:SF916">
    <property type="entry name" value="USP DOMAIN-CONTAINING PROTEIN"/>
    <property type="match status" value="1"/>
</dbReference>
<evidence type="ECO:0000259" key="2">
    <source>
        <dbReference type="PROSITE" id="PS50235"/>
    </source>
</evidence>
<comment type="caution">
    <text evidence="3">The sequence shown here is derived from an EMBL/GenBank/DDBJ whole genome shotgun (WGS) entry which is preliminary data.</text>
</comment>
<dbReference type="Proteomes" id="UP000242519">
    <property type="component" value="Unassembled WGS sequence"/>
</dbReference>
<feature type="domain" description="USP" evidence="2">
    <location>
        <begin position="121"/>
        <end position="410"/>
    </location>
</feature>
<dbReference type="InterPro" id="IPR001394">
    <property type="entry name" value="Peptidase_C19_UCH"/>
</dbReference>
<dbReference type="STRING" id="503106.A0A218Z0U7"/>
<proteinExistence type="predicted"/>
<organism evidence="3 4">
    <name type="scientific">Diplocarpon coronariae</name>
    <dbReference type="NCBI Taxonomy" id="2795749"/>
    <lineage>
        <taxon>Eukaryota</taxon>
        <taxon>Fungi</taxon>
        <taxon>Dikarya</taxon>
        <taxon>Ascomycota</taxon>
        <taxon>Pezizomycotina</taxon>
        <taxon>Leotiomycetes</taxon>
        <taxon>Helotiales</taxon>
        <taxon>Drepanopezizaceae</taxon>
        <taxon>Diplocarpon</taxon>
    </lineage>
</organism>
<dbReference type="Pfam" id="PF00443">
    <property type="entry name" value="UCH"/>
    <property type="match status" value="1"/>
</dbReference>
<dbReference type="PROSITE" id="PS50235">
    <property type="entry name" value="USP_3"/>
    <property type="match status" value="1"/>
</dbReference>
<keyword evidence="4" id="KW-1185">Reference proteome</keyword>
<evidence type="ECO:0000256" key="1">
    <source>
        <dbReference type="SAM" id="MobiDB-lite"/>
    </source>
</evidence>
<dbReference type="GO" id="GO:0005634">
    <property type="term" value="C:nucleus"/>
    <property type="evidence" value="ECO:0007669"/>
    <property type="project" value="TreeGrafter"/>
</dbReference>
<sequence>MSSSFNPRRDRERRANHDRRGNQPGRRSSSEPIAATGLETFEVLAKHSLKRGRDQGTQTDLDQYAKRVKLEVVSSTNTDMLTERCQQSILKYFIRGLSKPERDALAKLRFDWTRMPVFSQQGMCNHTGAICYRLSLLQSLLHIPIFVNWVMDSLAHVDCLADDRLECLSCALHKLATAYWAKSSLLAPLKHLDNVLKKLGWATDVSSGHGDPDEHVVKMFQILEVFSQLDLMTYWKYSSGVQCRACGHKSNRPNNRSHTISVKLQPKRPTLSGYIDHIMEDTASDYKCDLCKKIGIARRYQEITYFPEILSINLERIDHNGNKDMSQPSIPIALDLNKYRAHSEISGLYELSAVVKHAGTGQYGHYTCTARGPDGEWKKYDDSDVSPTTAAAAVRNEKRMTPYILYYQKKRA</sequence>
<dbReference type="EMBL" id="MZNU01000302">
    <property type="protein sequence ID" value="OWP00885.1"/>
    <property type="molecule type" value="Genomic_DNA"/>
</dbReference>
<dbReference type="GO" id="GO:0005829">
    <property type="term" value="C:cytosol"/>
    <property type="evidence" value="ECO:0007669"/>
    <property type="project" value="TreeGrafter"/>
</dbReference>
<evidence type="ECO:0000313" key="3">
    <source>
        <dbReference type="EMBL" id="OWP00885.1"/>
    </source>
</evidence>
<dbReference type="PROSITE" id="PS00973">
    <property type="entry name" value="USP_2"/>
    <property type="match status" value="1"/>
</dbReference>
<name>A0A218Z0U7_9HELO</name>
<dbReference type="GO" id="GO:0004843">
    <property type="term" value="F:cysteine-type deubiquitinase activity"/>
    <property type="evidence" value="ECO:0007669"/>
    <property type="project" value="InterPro"/>
</dbReference>
<dbReference type="InterPro" id="IPR018200">
    <property type="entry name" value="USP_CS"/>
</dbReference>